<name>A0A329S0C6_9STRA</name>
<dbReference type="VEuPathDB" id="FungiDB:PC110_g13644"/>
<feature type="region of interest" description="Disordered" evidence="1">
    <location>
        <begin position="170"/>
        <end position="198"/>
    </location>
</feature>
<comment type="caution">
    <text evidence="3">The sequence shown here is derived from an EMBL/GenBank/DDBJ whole genome shotgun (WGS) entry which is preliminary data.</text>
</comment>
<evidence type="ECO:0000313" key="4">
    <source>
        <dbReference type="Proteomes" id="UP000251314"/>
    </source>
</evidence>
<dbReference type="AlphaFoldDB" id="A0A329S0C6"/>
<keyword evidence="2" id="KW-0732">Signal</keyword>
<feature type="region of interest" description="Disordered" evidence="1">
    <location>
        <begin position="70"/>
        <end position="102"/>
    </location>
</feature>
<evidence type="ECO:0000256" key="1">
    <source>
        <dbReference type="SAM" id="MobiDB-lite"/>
    </source>
</evidence>
<evidence type="ECO:0000313" key="3">
    <source>
        <dbReference type="EMBL" id="RAW30000.1"/>
    </source>
</evidence>
<reference evidence="3 4" key="1">
    <citation type="submission" date="2018-01" db="EMBL/GenBank/DDBJ databases">
        <title>Draft genome of the strawberry crown rot pathogen Phytophthora cactorum.</title>
        <authorList>
            <person name="Armitage A.D."/>
            <person name="Lysoe E."/>
            <person name="Nellist C.F."/>
            <person name="Harrison R.J."/>
            <person name="Brurberg M.B."/>
        </authorList>
    </citation>
    <scope>NUCLEOTIDE SEQUENCE [LARGE SCALE GENOMIC DNA]</scope>
    <source>
        <strain evidence="3 4">10300</strain>
    </source>
</reference>
<gene>
    <name evidence="3" type="ORF">PC110_g13644</name>
</gene>
<feature type="signal peptide" evidence="2">
    <location>
        <begin position="1"/>
        <end position="24"/>
    </location>
</feature>
<protein>
    <submittedName>
        <fullName evidence="3">Uncharacterized protein</fullName>
    </submittedName>
</protein>
<sequence length="236" mass="25048">MVATQAGNTMIWMMVASLARVISTLPTMSKLLRCQAARASGGAGAVATRQMWGRHCWRWCFVDGKTQRRSVESGDASGDNGGGNRAETGAASDRTDWGRNAVDHCGQEPSALADAGALGIDSDAHAREQANAYAVVSDGSTELKEEVSLWRGLFWRHYFKHCIQRSKGPTSINDVSNPAAGSYADGERNADGGDSRGRCDDVDDGGVAGAGGEVLLWLFIVKLLSGEAARAAMKIR</sequence>
<dbReference type="EMBL" id="MJFZ01000395">
    <property type="protein sequence ID" value="RAW30000.1"/>
    <property type="molecule type" value="Genomic_DNA"/>
</dbReference>
<evidence type="ECO:0000256" key="2">
    <source>
        <dbReference type="SAM" id="SignalP"/>
    </source>
</evidence>
<feature type="chain" id="PRO_5016441232" evidence="2">
    <location>
        <begin position="25"/>
        <end position="236"/>
    </location>
</feature>
<feature type="compositionally biased region" description="Basic and acidic residues" evidence="1">
    <location>
        <begin position="185"/>
        <end position="198"/>
    </location>
</feature>
<keyword evidence="4" id="KW-1185">Reference proteome</keyword>
<dbReference type="Proteomes" id="UP000251314">
    <property type="component" value="Unassembled WGS sequence"/>
</dbReference>
<accession>A0A329S0C6</accession>
<organism evidence="3 4">
    <name type="scientific">Phytophthora cactorum</name>
    <dbReference type="NCBI Taxonomy" id="29920"/>
    <lineage>
        <taxon>Eukaryota</taxon>
        <taxon>Sar</taxon>
        <taxon>Stramenopiles</taxon>
        <taxon>Oomycota</taxon>
        <taxon>Peronosporomycetes</taxon>
        <taxon>Peronosporales</taxon>
        <taxon>Peronosporaceae</taxon>
        <taxon>Phytophthora</taxon>
    </lineage>
</organism>
<proteinExistence type="predicted"/>
<feature type="compositionally biased region" description="Basic and acidic residues" evidence="1">
    <location>
        <begin position="93"/>
        <end position="102"/>
    </location>
</feature>